<organism evidence="2 3">
    <name type="scientific">Bacteroides fragilis</name>
    <dbReference type="NCBI Taxonomy" id="817"/>
    <lineage>
        <taxon>Bacteria</taxon>
        <taxon>Pseudomonadati</taxon>
        <taxon>Bacteroidota</taxon>
        <taxon>Bacteroidia</taxon>
        <taxon>Bacteroidales</taxon>
        <taxon>Bacteroidaceae</taxon>
        <taxon>Bacteroides</taxon>
    </lineage>
</organism>
<evidence type="ECO:0000313" key="3">
    <source>
        <dbReference type="Proteomes" id="UP000284614"/>
    </source>
</evidence>
<evidence type="ECO:0000313" key="2">
    <source>
        <dbReference type="EMBL" id="RGY68232.1"/>
    </source>
</evidence>
<feature type="transmembrane region" description="Helical" evidence="1">
    <location>
        <begin position="192"/>
        <end position="214"/>
    </location>
</feature>
<keyword evidence="1" id="KW-0812">Transmembrane</keyword>
<gene>
    <name evidence="2" type="ORF">DXA27_12485</name>
</gene>
<sequence length="463" mass="54099">MELYKLKNKNNIIFLLKIQYLNFALSILLFIVNLISGATINYLFFSYYLLFSFLYITVVSLKVFSLASAFNLFLFGYFMFQISALFVSLDTLLERKLMDNLFLFSEEQINNTLCANSVILNAMFLGCLMSIIYLPIKTNINKANLIYSERLQNWGYLLFWVALPFTLLKFYLEIKLVLTEGYYAYYTSSLSIPFLISISRFIFEIGFFLFLTSLPPKKKFLTVSKVYILVMCLFFLIGVRNRVILSFLFVLWFYYRFYSKKSPKILFLLIISISSVALLLLVQLVRQAGVFLLSDDRSIFSYFFYAQSTNFYILPLLQYYDLHTEVPFVFAPFFNLDTSYYDPNGINNLLGNAIAFRISPDEFREGHGLGSSFIAELYDLGIVFMSILSIGLGFVMGWFERNVKNNRALLAISFYAITNCIYISRSSLFRNVYMFPLLIILVFIALKIRYPFKMKKNEYPTRL</sequence>
<dbReference type="EMBL" id="QSDG01000010">
    <property type="protein sequence ID" value="RGY68232.1"/>
    <property type="molecule type" value="Genomic_DNA"/>
</dbReference>
<comment type="caution">
    <text evidence="2">The sequence shown here is derived from an EMBL/GenBank/DDBJ whole genome shotgun (WGS) entry which is preliminary data.</text>
</comment>
<feature type="transmembrane region" description="Helical" evidence="1">
    <location>
        <begin position="68"/>
        <end position="89"/>
    </location>
</feature>
<dbReference type="Pfam" id="PF14296">
    <property type="entry name" value="O-ag_pol_Wzy"/>
    <property type="match status" value="1"/>
</dbReference>
<feature type="transmembrane region" description="Helical" evidence="1">
    <location>
        <begin position="380"/>
        <end position="399"/>
    </location>
</feature>
<dbReference type="InterPro" id="IPR029468">
    <property type="entry name" value="O-ag_pol_Wzy"/>
</dbReference>
<keyword evidence="1" id="KW-0472">Membrane</keyword>
<dbReference type="NCBIfam" id="TIGR04370">
    <property type="entry name" value="glyco_rpt_poly"/>
    <property type="match status" value="1"/>
</dbReference>
<feature type="transmembrane region" description="Helical" evidence="1">
    <location>
        <begin position="154"/>
        <end position="172"/>
    </location>
</feature>
<feature type="transmembrane region" description="Helical" evidence="1">
    <location>
        <begin position="109"/>
        <end position="134"/>
    </location>
</feature>
<feature type="transmembrane region" description="Helical" evidence="1">
    <location>
        <begin position="408"/>
        <end position="425"/>
    </location>
</feature>
<dbReference type="Proteomes" id="UP000284614">
    <property type="component" value="Unassembled WGS sequence"/>
</dbReference>
<feature type="transmembrane region" description="Helical" evidence="1">
    <location>
        <begin position="226"/>
        <end position="253"/>
    </location>
</feature>
<dbReference type="RefSeq" id="WP_005819088.1">
    <property type="nucleotide sequence ID" value="NZ_CAXSXC010000014.1"/>
</dbReference>
<feature type="transmembrane region" description="Helical" evidence="1">
    <location>
        <begin position="431"/>
        <end position="448"/>
    </location>
</feature>
<keyword evidence="1" id="KW-1133">Transmembrane helix</keyword>
<proteinExistence type="predicted"/>
<dbReference type="AlphaFoldDB" id="A0A413JXW0"/>
<name>A0A413JXW0_BACFG</name>
<accession>A0A413JXW0</accession>
<feature type="transmembrane region" description="Helical" evidence="1">
    <location>
        <begin position="302"/>
        <end position="320"/>
    </location>
</feature>
<evidence type="ECO:0000256" key="1">
    <source>
        <dbReference type="SAM" id="Phobius"/>
    </source>
</evidence>
<feature type="transmembrane region" description="Helical" evidence="1">
    <location>
        <begin position="265"/>
        <end position="282"/>
    </location>
</feature>
<feature type="transmembrane region" description="Helical" evidence="1">
    <location>
        <begin position="12"/>
        <end position="36"/>
    </location>
</feature>
<protein>
    <submittedName>
        <fullName evidence="2">O-antigen polysaccharide polymerase Wzy</fullName>
    </submittedName>
</protein>
<reference evidence="2 3" key="1">
    <citation type="submission" date="2018-08" db="EMBL/GenBank/DDBJ databases">
        <title>A genome reference for cultivated species of the human gut microbiota.</title>
        <authorList>
            <person name="Zou Y."/>
            <person name="Xue W."/>
            <person name="Luo G."/>
        </authorList>
    </citation>
    <scope>NUCLEOTIDE SEQUENCE [LARGE SCALE GENOMIC DNA]</scope>
    <source>
        <strain evidence="2 3">OF01-1</strain>
    </source>
</reference>
<feature type="transmembrane region" description="Helical" evidence="1">
    <location>
        <begin position="42"/>
        <end position="61"/>
    </location>
</feature>